<sequence>MDAAFEKQLAALSMYERAILMYCLHTYFNSGNYTTQFPLGDLLPDFAGMFDANPKINVFTKLNELEMMIDTKPVKVFKAMTYVKPSRQLVMTLNEQADLKALLAAVDN</sequence>
<evidence type="ECO:0000313" key="2">
    <source>
        <dbReference type="Proteomes" id="UP001596282"/>
    </source>
</evidence>
<evidence type="ECO:0000313" key="1">
    <source>
        <dbReference type="EMBL" id="MFC6180551.1"/>
    </source>
</evidence>
<dbReference type="Proteomes" id="UP001596282">
    <property type="component" value="Unassembled WGS sequence"/>
</dbReference>
<comment type="caution">
    <text evidence="1">The sequence shown here is derived from an EMBL/GenBank/DDBJ whole genome shotgun (WGS) entry which is preliminary data.</text>
</comment>
<protein>
    <submittedName>
        <fullName evidence="1">Uncharacterized protein</fullName>
    </submittedName>
</protein>
<dbReference type="EMBL" id="JBHSSC010000013">
    <property type="protein sequence ID" value="MFC6180551.1"/>
    <property type="molecule type" value="Genomic_DNA"/>
</dbReference>
<keyword evidence="2" id="KW-1185">Reference proteome</keyword>
<organism evidence="1 2">
    <name type="scientific">Lactiplantibacillus daowaiensis</name>
    <dbReference type="NCBI Taxonomy" id="2559918"/>
    <lineage>
        <taxon>Bacteria</taxon>
        <taxon>Bacillati</taxon>
        <taxon>Bacillota</taxon>
        <taxon>Bacilli</taxon>
        <taxon>Lactobacillales</taxon>
        <taxon>Lactobacillaceae</taxon>
        <taxon>Lactiplantibacillus</taxon>
    </lineage>
</organism>
<reference evidence="2" key="1">
    <citation type="journal article" date="2019" name="Int. J. Syst. Evol. Microbiol.">
        <title>The Global Catalogue of Microorganisms (GCM) 10K type strain sequencing project: providing services to taxonomists for standard genome sequencing and annotation.</title>
        <authorList>
            <consortium name="The Broad Institute Genomics Platform"/>
            <consortium name="The Broad Institute Genome Sequencing Center for Infectious Disease"/>
            <person name="Wu L."/>
            <person name="Ma J."/>
        </authorList>
    </citation>
    <scope>NUCLEOTIDE SEQUENCE [LARGE SCALE GENOMIC DNA]</scope>
    <source>
        <strain evidence="2">CCM 8933</strain>
    </source>
</reference>
<accession>A0ABW1RYM7</accession>
<proteinExistence type="predicted"/>
<dbReference type="RefSeq" id="WP_137629441.1">
    <property type="nucleotide sequence ID" value="NZ_BJDJ01000023.1"/>
</dbReference>
<gene>
    <name evidence="1" type="ORF">ACFP5Y_04865</name>
</gene>
<name>A0ABW1RYM7_9LACO</name>